<reference evidence="10" key="1">
    <citation type="submission" date="2023-03" db="EMBL/GenBank/DDBJ databases">
        <title>Complete genome of Cladonia borealis.</title>
        <authorList>
            <person name="Park H."/>
        </authorList>
    </citation>
    <scope>NUCLEOTIDE SEQUENCE</scope>
    <source>
        <strain evidence="10">ANT050790</strain>
    </source>
</reference>
<dbReference type="EC" id="4.1.1.52" evidence="7"/>
<comment type="similarity">
    <text evidence="1">Belongs to the metallo-dependent hydrolases superfamily. ACMSD family.</text>
</comment>
<dbReference type="GO" id="GO:0019748">
    <property type="term" value="P:secondary metabolic process"/>
    <property type="evidence" value="ECO:0007669"/>
    <property type="project" value="TreeGrafter"/>
</dbReference>
<keyword evidence="3 8" id="KW-0210">Decarboxylase</keyword>
<evidence type="ECO:0000313" key="11">
    <source>
        <dbReference type="Proteomes" id="UP001166286"/>
    </source>
</evidence>
<dbReference type="AlphaFoldDB" id="A0AA39R3Y2"/>
<keyword evidence="4" id="KW-0862">Zinc</keyword>
<keyword evidence="2" id="KW-0479">Metal-binding</keyword>
<dbReference type="InterPro" id="IPR006680">
    <property type="entry name" value="Amidohydro-rel"/>
</dbReference>
<comment type="caution">
    <text evidence="10">The sequence shown here is derived from an EMBL/GenBank/DDBJ whole genome shotgun (WGS) entry which is preliminary data.</text>
</comment>
<dbReference type="Proteomes" id="UP001166286">
    <property type="component" value="Unassembled WGS sequence"/>
</dbReference>
<gene>
    <name evidence="10" type="ORF">JMJ35_004370</name>
</gene>
<keyword evidence="11" id="KW-1185">Reference proteome</keyword>
<protein>
    <recommendedName>
        <fullName evidence="7">6-methylsalicylate decarboxylase</fullName>
        <ecNumber evidence="7">4.1.1.52</ecNumber>
    </recommendedName>
</protein>
<dbReference type="Gene3D" id="3.20.20.140">
    <property type="entry name" value="Metal-dependent hydrolases"/>
    <property type="match status" value="1"/>
</dbReference>
<evidence type="ECO:0000259" key="9">
    <source>
        <dbReference type="Pfam" id="PF04909"/>
    </source>
</evidence>
<dbReference type="PANTHER" id="PTHR21240">
    <property type="entry name" value="2-AMINO-3-CARBOXYLMUCONATE-6-SEMIALDEHYDE DECARBOXYLASE"/>
    <property type="match status" value="1"/>
</dbReference>
<evidence type="ECO:0000256" key="3">
    <source>
        <dbReference type="ARBA" id="ARBA00022793"/>
    </source>
</evidence>
<dbReference type="Pfam" id="PF04909">
    <property type="entry name" value="Amidohydro_2"/>
    <property type="match status" value="1"/>
</dbReference>
<dbReference type="InterPro" id="IPR032465">
    <property type="entry name" value="ACMSD"/>
</dbReference>
<dbReference type="EMBL" id="JAFEKC020000008">
    <property type="protein sequence ID" value="KAK0513384.1"/>
    <property type="molecule type" value="Genomic_DNA"/>
</dbReference>
<dbReference type="GO" id="GO:0005829">
    <property type="term" value="C:cytosol"/>
    <property type="evidence" value="ECO:0007669"/>
    <property type="project" value="TreeGrafter"/>
</dbReference>
<feature type="domain" description="Amidohydrolase-related" evidence="9">
    <location>
        <begin position="5"/>
        <end position="312"/>
    </location>
</feature>
<evidence type="ECO:0000256" key="6">
    <source>
        <dbReference type="ARBA" id="ARBA00036832"/>
    </source>
</evidence>
<sequence>MANKIDVHHHTIPSFYRDIGKAAGWGDDTVPVWDTADSIAGMKRLGIETTILSIGGPGTEITSSQSDKRDLARNINNYVRDIRLSNPGLFGQFGALPSLIDTEGTIAEIRYCLDELQCDGVCIYSSYSGKYLGHKDFIPIWAELDARSAVVFVHPITADNYSMASPLLMPPMIDFPHESTRAAADLITSGRKRQYPNCNVILSHAGGNLPFMASRLMALATYLYGDLIPEGSPRGEEIIDDAKSFYVDTALAGTPNILDTLLNWADPQRILYGSDTPYCDQEADLNTESLNEYPMEENLRHKIFSENALRLFKNLRAKSEK</sequence>
<dbReference type="PANTHER" id="PTHR21240:SF29">
    <property type="entry name" value="AMIDOHYDROLASE-RELATED DOMAIN-CONTAINING PROTEIN"/>
    <property type="match status" value="1"/>
</dbReference>
<evidence type="ECO:0000313" key="10">
    <source>
        <dbReference type="EMBL" id="KAK0513384.1"/>
    </source>
</evidence>
<evidence type="ECO:0000256" key="2">
    <source>
        <dbReference type="ARBA" id="ARBA00022723"/>
    </source>
</evidence>
<accession>A0AA39R3Y2</accession>
<dbReference type="GO" id="GO:0046872">
    <property type="term" value="F:metal ion binding"/>
    <property type="evidence" value="ECO:0007669"/>
    <property type="project" value="UniProtKB-KW"/>
</dbReference>
<dbReference type="GO" id="GO:0047596">
    <property type="term" value="F:6-methylsalicylate decarboxylase activity"/>
    <property type="evidence" value="ECO:0007669"/>
    <property type="project" value="UniProtKB-EC"/>
</dbReference>
<dbReference type="GO" id="GO:0016787">
    <property type="term" value="F:hydrolase activity"/>
    <property type="evidence" value="ECO:0007669"/>
    <property type="project" value="InterPro"/>
</dbReference>
<evidence type="ECO:0000256" key="4">
    <source>
        <dbReference type="ARBA" id="ARBA00022833"/>
    </source>
</evidence>
<evidence type="ECO:0000256" key="8">
    <source>
        <dbReference type="RuleBase" id="RU366045"/>
    </source>
</evidence>
<proteinExistence type="inferred from homology"/>
<keyword evidence="5 8" id="KW-0456">Lyase</keyword>
<dbReference type="InterPro" id="IPR032466">
    <property type="entry name" value="Metal_Hydrolase"/>
</dbReference>
<name>A0AA39R3Y2_9LECA</name>
<evidence type="ECO:0000256" key="5">
    <source>
        <dbReference type="ARBA" id="ARBA00023239"/>
    </source>
</evidence>
<evidence type="ECO:0000256" key="1">
    <source>
        <dbReference type="ARBA" id="ARBA00005871"/>
    </source>
</evidence>
<evidence type="ECO:0000256" key="7">
    <source>
        <dbReference type="ARBA" id="ARBA00038889"/>
    </source>
</evidence>
<comment type="catalytic activity">
    <reaction evidence="6">
        <text>6-methylsalicylate + H(+) = 3-methylphenol + CO2</text>
        <dbReference type="Rhea" id="RHEA:23112"/>
        <dbReference type="ChEBI" id="CHEBI:15378"/>
        <dbReference type="ChEBI" id="CHEBI:16526"/>
        <dbReference type="ChEBI" id="CHEBI:17231"/>
        <dbReference type="ChEBI" id="CHEBI:36658"/>
        <dbReference type="EC" id="4.1.1.52"/>
    </reaction>
    <physiologicalReaction direction="left-to-right" evidence="6">
        <dbReference type="Rhea" id="RHEA:23113"/>
    </physiologicalReaction>
</comment>
<organism evidence="10 11">
    <name type="scientific">Cladonia borealis</name>
    <dbReference type="NCBI Taxonomy" id="184061"/>
    <lineage>
        <taxon>Eukaryota</taxon>
        <taxon>Fungi</taxon>
        <taxon>Dikarya</taxon>
        <taxon>Ascomycota</taxon>
        <taxon>Pezizomycotina</taxon>
        <taxon>Lecanoromycetes</taxon>
        <taxon>OSLEUM clade</taxon>
        <taxon>Lecanoromycetidae</taxon>
        <taxon>Lecanorales</taxon>
        <taxon>Lecanorineae</taxon>
        <taxon>Cladoniaceae</taxon>
        <taxon>Cladonia</taxon>
    </lineage>
</organism>
<dbReference type="SUPFAM" id="SSF51556">
    <property type="entry name" value="Metallo-dependent hydrolases"/>
    <property type="match status" value="1"/>
</dbReference>